<keyword evidence="3 5" id="KW-1133">Transmembrane helix</keyword>
<accession>A0ABT4CTU6</accession>
<keyword evidence="2 5" id="KW-0812">Transmembrane</keyword>
<comment type="subcellular location">
    <subcellularLocation>
        <location evidence="1">Membrane</location>
        <topology evidence="1">Multi-pass membrane protein</topology>
    </subcellularLocation>
</comment>
<dbReference type="InterPro" id="IPR006480">
    <property type="entry name" value="Phage_holin_4_1"/>
</dbReference>
<comment type="caution">
    <text evidence="6">The sequence shown here is derived from an EMBL/GenBank/DDBJ whole genome shotgun (WGS) entry which is preliminary data.</text>
</comment>
<dbReference type="Proteomes" id="UP001079657">
    <property type="component" value="Unassembled WGS sequence"/>
</dbReference>
<evidence type="ECO:0000256" key="4">
    <source>
        <dbReference type="ARBA" id="ARBA00023136"/>
    </source>
</evidence>
<sequence length="132" mass="14882">MNEREIFNTVIVVIGSFFTYIFGIWDTCLIVLVAFMSLDYITGLIAAIIQDKLNSHIGFKGILRKSTILLVLIVAVLLDRLLSNGTWVFRTIVAYFYIGNEGISILENVGKCGVPLPKKMIKALEQLRKKEE</sequence>
<proteinExistence type="predicted"/>
<feature type="transmembrane region" description="Helical" evidence="5">
    <location>
        <begin position="29"/>
        <end position="50"/>
    </location>
</feature>
<feature type="transmembrane region" description="Helical" evidence="5">
    <location>
        <begin position="62"/>
        <end position="82"/>
    </location>
</feature>
<dbReference type="NCBIfam" id="TIGR01593">
    <property type="entry name" value="holin_tox_secr"/>
    <property type="match status" value="1"/>
</dbReference>
<dbReference type="Pfam" id="PF05105">
    <property type="entry name" value="Phage_holin_4_1"/>
    <property type="match status" value="1"/>
</dbReference>
<feature type="transmembrane region" description="Helical" evidence="5">
    <location>
        <begin position="6"/>
        <end position="22"/>
    </location>
</feature>
<name>A0ABT4CTU6_9CLOT</name>
<gene>
    <name evidence="6" type="ORF">OXH55_17740</name>
</gene>
<evidence type="ECO:0000256" key="1">
    <source>
        <dbReference type="ARBA" id="ARBA00004141"/>
    </source>
</evidence>
<evidence type="ECO:0000313" key="7">
    <source>
        <dbReference type="Proteomes" id="UP001079657"/>
    </source>
</evidence>
<keyword evidence="4 5" id="KW-0472">Membrane</keyword>
<protein>
    <submittedName>
        <fullName evidence="6">Phage holin family protein</fullName>
    </submittedName>
</protein>
<reference evidence="6" key="1">
    <citation type="submission" date="2022-12" db="EMBL/GenBank/DDBJ databases">
        <authorList>
            <person name="Wang J."/>
        </authorList>
    </citation>
    <scope>NUCLEOTIDE SEQUENCE</scope>
    <source>
        <strain evidence="6">HY-42-06</strain>
    </source>
</reference>
<dbReference type="RefSeq" id="WP_268051470.1">
    <property type="nucleotide sequence ID" value="NZ_JAPQES010000007.1"/>
</dbReference>
<keyword evidence="7" id="KW-1185">Reference proteome</keyword>
<evidence type="ECO:0000313" key="6">
    <source>
        <dbReference type="EMBL" id="MCY6372474.1"/>
    </source>
</evidence>
<evidence type="ECO:0000256" key="5">
    <source>
        <dbReference type="SAM" id="Phobius"/>
    </source>
</evidence>
<evidence type="ECO:0000256" key="2">
    <source>
        <dbReference type="ARBA" id="ARBA00022692"/>
    </source>
</evidence>
<evidence type="ECO:0000256" key="3">
    <source>
        <dbReference type="ARBA" id="ARBA00022989"/>
    </source>
</evidence>
<organism evidence="6 7">
    <name type="scientific">Clostridium ganghwense</name>
    <dbReference type="NCBI Taxonomy" id="312089"/>
    <lineage>
        <taxon>Bacteria</taxon>
        <taxon>Bacillati</taxon>
        <taxon>Bacillota</taxon>
        <taxon>Clostridia</taxon>
        <taxon>Eubacteriales</taxon>
        <taxon>Clostridiaceae</taxon>
        <taxon>Clostridium</taxon>
    </lineage>
</organism>
<dbReference type="EMBL" id="JAPQES010000007">
    <property type="protein sequence ID" value="MCY6372474.1"/>
    <property type="molecule type" value="Genomic_DNA"/>
</dbReference>